<evidence type="ECO:0000313" key="7">
    <source>
        <dbReference type="EMBL" id="KAL2833063.1"/>
    </source>
</evidence>
<sequence>MATSKPDHAFRFIRSTKRLPEFVGDIETAHAQSLPHTSANKPMMEYERTKTDQRVLLAVHLREEKLDLAEWHTLVANNIPLNNLSVGIALESSFKTSDTAMIILVTLPLEIWTMLDTRVEAFSFVAHEWQIIFLFVGLLIFISAPLVYWRLDDGIPSACFLTKQEKPQAMERLRPNQTGTSSREFKIAHIFNAFLEPKTYL</sequence>
<accession>A0ABR4IZ45</accession>
<name>A0ABR4IZ45_9EURO</name>
<dbReference type="PANTHER" id="PTHR43791">
    <property type="entry name" value="PERMEASE-RELATED"/>
    <property type="match status" value="1"/>
</dbReference>
<comment type="caution">
    <text evidence="7">The sequence shown here is derived from an EMBL/GenBank/DDBJ whole genome shotgun (WGS) entry which is preliminary data.</text>
</comment>
<keyword evidence="2" id="KW-0813">Transport</keyword>
<keyword evidence="5 6" id="KW-0472">Membrane</keyword>
<reference evidence="7 8" key="1">
    <citation type="submission" date="2024-07" db="EMBL/GenBank/DDBJ databases">
        <title>Section-level genome sequencing and comparative genomics of Aspergillus sections Usti and Cavernicolus.</title>
        <authorList>
            <consortium name="Lawrence Berkeley National Laboratory"/>
            <person name="Nybo J.L."/>
            <person name="Vesth T.C."/>
            <person name="Theobald S."/>
            <person name="Frisvad J.C."/>
            <person name="Larsen T.O."/>
            <person name="Kjaerboelling I."/>
            <person name="Rothschild-Mancinelli K."/>
            <person name="Lyhne E.K."/>
            <person name="Kogle M.E."/>
            <person name="Barry K."/>
            <person name="Clum A."/>
            <person name="Na H."/>
            <person name="Ledsgaard L."/>
            <person name="Lin J."/>
            <person name="Lipzen A."/>
            <person name="Kuo A."/>
            <person name="Riley R."/>
            <person name="Mondo S."/>
            <person name="Labutti K."/>
            <person name="Haridas S."/>
            <person name="Pangalinan J."/>
            <person name="Salamov A.A."/>
            <person name="Simmons B.A."/>
            <person name="Magnuson J.K."/>
            <person name="Chen J."/>
            <person name="Drula E."/>
            <person name="Henrissat B."/>
            <person name="Wiebenga A."/>
            <person name="Lubbers R.J."/>
            <person name="Gomes A.C."/>
            <person name="Makela M.R."/>
            <person name="Stajich J."/>
            <person name="Grigoriev I.V."/>
            <person name="Mortensen U.H."/>
            <person name="De Vries R.P."/>
            <person name="Baker S.E."/>
            <person name="Andersen M.R."/>
        </authorList>
    </citation>
    <scope>NUCLEOTIDE SEQUENCE [LARGE SCALE GENOMIC DNA]</scope>
    <source>
        <strain evidence="7 8">CBS 123904</strain>
    </source>
</reference>
<evidence type="ECO:0000256" key="4">
    <source>
        <dbReference type="ARBA" id="ARBA00022989"/>
    </source>
</evidence>
<evidence type="ECO:0000256" key="1">
    <source>
        <dbReference type="ARBA" id="ARBA00004141"/>
    </source>
</evidence>
<protein>
    <submittedName>
        <fullName evidence="7">Uncharacterized protein</fullName>
    </submittedName>
</protein>
<evidence type="ECO:0000256" key="2">
    <source>
        <dbReference type="ARBA" id="ARBA00022448"/>
    </source>
</evidence>
<evidence type="ECO:0000256" key="3">
    <source>
        <dbReference type="ARBA" id="ARBA00022692"/>
    </source>
</evidence>
<dbReference type="Proteomes" id="UP001610446">
    <property type="component" value="Unassembled WGS sequence"/>
</dbReference>
<evidence type="ECO:0000256" key="5">
    <source>
        <dbReference type="ARBA" id="ARBA00023136"/>
    </source>
</evidence>
<comment type="subcellular location">
    <subcellularLocation>
        <location evidence="1">Membrane</location>
        <topology evidence="1">Multi-pass membrane protein</topology>
    </subcellularLocation>
</comment>
<evidence type="ECO:0000256" key="6">
    <source>
        <dbReference type="SAM" id="Phobius"/>
    </source>
</evidence>
<keyword evidence="8" id="KW-1185">Reference proteome</keyword>
<organism evidence="7 8">
    <name type="scientific">Aspergillus pseudoustus</name>
    <dbReference type="NCBI Taxonomy" id="1810923"/>
    <lineage>
        <taxon>Eukaryota</taxon>
        <taxon>Fungi</taxon>
        <taxon>Dikarya</taxon>
        <taxon>Ascomycota</taxon>
        <taxon>Pezizomycotina</taxon>
        <taxon>Eurotiomycetes</taxon>
        <taxon>Eurotiomycetidae</taxon>
        <taxon>Eurotiales</taxon>
        <taxon>Aspergillaceae</taxon>
        <taxon>Aspergillus</taxon>
        <taxon>Aspergillus subgen. Nidulantes</taxon>
    </lineage>
</organism>
<keyword evidence="4 6" id="KW-1133">Transmembrane helix</keyword>
<dbReference type="EMBL" id="JBFXLU010000252">
    <property type="protein sequence ID" value="KAL2833063.1"/>
    <property type="molecule type" value="Genomic_DNA"/>
</dbReference>
<gene>
    <name evidence="7" type="ORF">BJY01DRAFT_253665</name>
</gene>
<evidence type="ECO:0000313" key="8">
    <source>
        <dbReference type="Proteomes" id="UP001610446"/>
    </source>
</evidence>
<proteinExistence type="predicted"/>
<feature type="transmembrane region" description="Helical" evidence="6">
    <location>
        <begin position="131"/>
        <end position="151"/>
    </location>
</feature>
<dbReference type="PANTHER" id="PTHR43791:SF16">
    <property type="entry name" value="TRANSPORTER, PUTATIVE (AFU_ORTHOLOGUE AFUA_3G01840)-RELATED"/>
    <property type="match status" value="1"/>
</dbReference>
<keyword evidence="3 6" id="KW-0812">Transmembrane</keyword>